<feature type="domain" description="Phospholipase/carboxylesterase/thioesterase" evidence="4">
    <location>
        <begin position="20"/>
        <end position="236"/>
    </location>
</feature>
<accession>A0AAN9GDL2</accession>
<evidence type="ECO:0000313" key="5">
    <source>
        <dbReference type="EMBL" id="KAK7103744.1"/>
    </source>
</evidence>
<dbReference type="EMBL" id="JBAMIC010000008">
    <property type="protein sequence ID" value="KAK7103744.1"/>
    <property type="molecule type" value="Genomic_DNA"/>
</dbReference>
<evidence type="ECO:0000259" key="4">
    <source>
        <dbReference type="Pfam" id="PF02230"/>
    </source>
</evidence>
<keyword evidence="3" id="KW-0378">Hydrolase</keyword>
<comment type="similarity">
    <text evidence="1">Belongs to the AB hydrolase superfamily. AB hydrolase 2 family.</text>
</comment>
<evidence type="ECO:0000256" key="3">
    <source>
        <dbReference type="ARBA" id="ARBA00022801"/>
    </source>
</evidence>
<dbReference type="EC" id="3.1.2.22" evidence="2"/>
<dbReference type="Proteomes" id="UP001374579">
    <property type="component" value="Unassembled WGS sequence"/>
</dbReference>
<keyword evidence="6" id="KW-1185">Reference proteome</keyword>
<proteinExistence type="inferred from homology"/>
<organism evidence="5 6">
    <name type="scientific">Littorina saxatilis</name>
    <dbReference type="NCBI Taxonomy" id="31220"/>
    <lineage>
        <taxon>Eukaryota</taxon>
        <taxon>Metazoa</taxon>
        <taxon>Spiralia</taxon>
        <taxon>Lophotrochozoa</taxon>
        <taxon>Mollusca</taxon>
        <taxon>Gastropoda</taxon>
        <taxon>Caenogastropoda</taxon>
        <taxon>Littorinimorpha</taxon>
        <taxon>Littorinoidea</taxon>
        <taxon>Littorinidae</taxon>
        <taxon>Littorina</taxon>
    </lineage>
</organism>
<dbReference type="SUPFAM" id="SSF53474">
    <property type="entry name" value="alpha/beta-Hydrolases"/>
    <property type="match status" value="1"/>
</dbReference>
<gene>
    <name evidence="5" type="ORF">V1264_018584</name>
</gene>
<dbReference type="GO" id="GO:0005737">
    <property type="term" value="C:cytoplasm"/>
    <property type="evidence" value="ECO:0007669"/>
    <property type="project" value="TreeGrafter"/>
</dbReference>
<reference evidence="5 6" key="1">
    <citation type="submission" date="2024-02" db="EMBL/GenBank/DDBJ databases">
        <title>Chromosome-scale genome assembly of the rough periwinkle Littorina saxatilis.</title>
        <authorList>
            <person name="De Jode A."/>
            <person name="Faria R."/>
            <person name="Formenti G."/>
            <person name="Sims Y."/>
            <person name="Smith T.P."/>
            <person name="Tracey A."/>
            <person name="Wood J.M.D."/>
            <person name="Zagrodzka Z.B."/>
            <person name="Johannesson K."/>
            <person name="Butlin R.K."/>
            <person name="Leder E.H."/>
        </authorList>
    </citation>
    <scope>NUCLEOTIDE SEQUENCE [LARGE SCALE GENOMIC DNA]</scope>
    <source>
        <strain evidence="5">Snail1</strain>
        <tissue evidence="5">Muscle</tissue>
    </source>
</reference>
<dbReference type="Gene3D" id="3.40.50.1820">
    <property type="entry name" value="alpha/beta hydrolase"/>
    <property type="match status" value="1"/>
</dbReference>
<dbReference type="GO" id="GO:0008474">
    <property type="term" value="F:palmitoyl-(protein) hydrolase activity"/>
    <property type="evidence" value="ECO:0007669"/>
    <property type="project" value="UniProtKB-EC"/>
</dbReference>
<dbReference type="InterPro" id="IPR029058">
    <property type="entry name" value="AB_hydrolase_fold"/>
</dbReference>
<protein>
    <recommendedName>
        <fullName evidence="2">palmitoyl-protein hydrolase</fullName>
        <ecNumber evidence="2">3.1.2.22</ecNumber>
    </recommendedName>
</protein>
<name>A0AAN9GDL2_9CAEN</name>
<evidence type="ECO:0000256" key="1">
    <source>
        <dbReference type="ARBA" id="ARBA00006499"/>
    </source>
</evidence>
<evidence type="ECO:0000313" key="6">
    <source>
        <dbReference type="Proteomes" id="UP001374579"/>
    </source>
</evidence>
<dbReference type="InterPro" id="IPR050565">
    <property type="entry name" value="LYPA1-2/EST-like"/>
</dbReference>
<dbReference type="PANTHER" id="PTHR10655:SF17">
    <property type="entry name" value="LYSOPHOSPHOLIPASE-LIKE PROTEIN 1"/>
    <property type="match status" value="1"/>
</dbReference>
<comment type="caution">
    <text evidence="5">The sequence shown here is derived from an EMBL/GenBank/DDBJ whole genome shotgun (WGS) entry which is preliminary data.</text>
</comment>
<dbReference type="Pfam" id="PF02230">
    <property type="entry name" value="Abhydrolase_2"/>
    <property type="match status" value="1"/>
</dbReference>
<dbReference type="InterPro" id="IPR003140">
    <property type="entry name" value="PLipase/COase/thioEstase"/>
</dbReference>
<sequence>MCLTVNMATSTVKLFSPRIVAQTGKKCTASVIMLHGSGGTGTDIRDTFRILLREELSFPHIRFIYPTAPLRPYTLAGQSWNVWFDRIDLGLDGHEQTESVGAMATQLGELIDAEVKSGVPLNRIVVGGFSMGGAMALHLGYQFYPQLAGVIGMSSFLYNKSGVYEALEKRGKDARTPPLRQYHGEEDDLVLYKWGKATHEKLTSLGVQGEFVSIPNLSHSLNLDLVRSVREWIAKILPEEHNL</sequence>
<dbReference type="PANTHER" id="PTHR10655">
    <property type="entry name" value="LYSOPHOSPHOLIPASE-RELATED"/>
    <property type="match status" value="1"/>
</dbReference>
<evidence type="ECO:0000256" key="2">
    <source>
        <dbReference type="ARBA" id="ARBA00012423"/>
    </source>
</evidence>
<dbReference type="AlphaFoldDB" id="A0AAN9GDL2"/>
<dbReference type="GO" id="GO:0052689">
    <property type="term" value="F:carboxylic ester hydrolase activity"/>
    <property type="evidence" value="ECO:0007669"/>
    <property type="project" value="TreeGrafter"/>
</dbReference>